<dbReference type="AlphaFoldDB" id="A0A1Y2LZJ9"/>
<proteinExistence type="predicted"/>
<keyword evidence="2" id="KW-1185">Reference proteome</keyword>
<dbReference type="EMBL" id="KZ107844">
    <property type="protein sequence ID" value="OSS49315.1"/>
    <property type="molecule type" value="Genomic_DNA"/>
</dbReference>
<evidence type="ECO:0000313" key="2">
    <source>
        <dbReference type="Proteomes" id="UP000193240"/>
    </source>
</evidence>
<accession>A0A1Y2LZJ9</accession>
<organism evidence="1 2">
    <name type="scientific">Epicoccum nigrum</name>
    <name type="common">Soil fungus</name>
    <name type="synonym">Epicoccum purpurascens</name>
    <dbReference type="NCBI Taxonomy" id="105696"/>
    <lineage>
        <taxon>Eukaryota</taxon>
        <taxon>Fungi</taxon>
        <taxon>Dikarya</taxon>
        <taxon>Ascomycota</taxon>
        <taxon>Pezizomycotina</taxon>
        <taxon>Dothideomycetes</taxon>
        <taxon>Pleosporomycetidae</taxon>
        <taxon>Pleosporales</taxon>
        <taxon>Pleosporineae</taxon>
        <taxon>Didymellaceae</taxon>
        <taxon>Epicoccum</taxon>
    </lineage>
</organism>
<dbReference type="Proteomes" id="UP000193240">
    <property type="component" value="Unassembled WGS sequence"/>
</dbReference>
<dbReference type="InParanoid" id="A0A1Y2LZJ9"/>
<gene>
    <name evidence="1" type="ORF">B5807_05494</name>
</gene>
<evidence type="ECO:0000313" key="1">
    <source>
        <dbReference type="EMBL" id="OSS49315.1"/>
    </source>
</evidence>
<reference evidence="1 2" key="1">
    <citation type="journal article" date="2017" name="Genome Announc.">
        <title>Genome sequence of the saprophytic ascomycete Epicoccum nigrum ICMP 19927 strain isolated from New Zealand.</title>
        <authorList>
            <person name="Fokin M."/>
            <person name="Fleetwood D."/>
            <person name="Weir B.S."/>
            <person name="Villas-Boas S.G."/>
        </authorList>
    </citation>
    <scope>NUCLEOTIDE SEQUENCE [LARGE SCALE GENOMIC DNA]</scope>
    <source>
        <strain evidence="1 2">ICMP 19927</strain>
    </source>
</reference>
<name>A0A1Y2LZJ9_EPING</name>
<protein>
    <submittedName>
        <fullName evidence="1">Uncharacterized protein</fullName>
    </submittedName>
</protein>
<sequence length="132" mass="15561">MLMHSWTEHRQISAQRSSRNLHLSCSTASETLKSSEPRKLFLKNHRLKSSIYRMYMVQKCLNREHSYLHSSRPHTYNWNSRGWRAPMTSVTKQARLRDALLASSTAGRQRLARFEPTTRRKRAGVCFFVPIR</sequence>